<dbReference type="PANTHER" id="PTHR33420">
    <property type="entry name" value="FIMBRIAL SUBUNIT ELFA-RELATED"/>
    <property type="match status" value="1"/>
</dbReference>
<feature type="transmembrane region" description="Helical" evidence="1">
    <location>
        <begin position="35"/>
        <end position="52"/>
    </location>
</feature>
<dbReference type="Proteomes" id="UP000198600">
    <property type="component" value="Chromosome I"/>
</dbReference>
<gene>
    <name evidence="3" type="ORF">SAMN05216202_3074</name>
</gene>
<keyword evidence="1" id="KW-0472">Membrane</keyword>
<name>A0A1H2N6M4_9PSED</name>
<reference evidence="4" key="1">
    <citation type="submission" date="2016-10" db="EMBL/GenBank/DDBJ databases">
        <authorList>
            <person name="Varghese N."/>
            <person name="Submissions S."/>
        </authorList>
    </citation>
    <scope>NUCLEOTIDE SEQUENCE [LARGE SCALE GENOMIC DNA]</scope>
    <source>
        <strain evidence="4">LMG 2223</strain>
    </source>
</reference>
<dbReference type="SUPFAM" id="SSF49401">
    <property type="entry name" value="Bacterial adhesins"/>
    <property type="match status" value="1"/>
</dbReference>
<dbReference type="Gene3D" id="2.60.40.1090">
    <property type="entry name" value="Fimbrial-type adhesion domain"/>
    <property type="match status" value="1"/>
</dbReference>
<dbReference type="GO" id="GO:0009289">
    <property type="term" value="C:pilus"/>
    <property type="evidence" value="ECO:0007669"/>
    <property type="project" value="InterPro"/>
</dbReference>
<organism evidence="3 4">
    <name type="scientific">Pseudomonas mucidolens</name>
    <dbReference type="NCBI Taxonomy" id="46679"/>
    <lineage>
        <taxon>Bacteria</taxon>
        <taxon>Pseudomonadati</taxon>
        <taxon>Pseudomonadota</taxon>
        <taxon>Gammaproteobacteria</taxon>
        <taxon>Pseudomonadales</taxon>
        <taxon>Pseudomonadaceae</taxon>
        <taxon>Pseudomonas</taxon>
    </lineage>
</organism>
<dbReference type="EMBL" id="LT629802">
    <property type="protein sequence ID" value="SDV00878.1"/>
    <property type="molecule type" value="Genomic_DNA"/>
</dbReference>
<evidence type="ECO:0000313" key="4">
    <source>
        <dbReference type="Proteomes" id="UP000198600"/>
    </source>
</evidence>
<dbReference type="PANTHER" id="PTHR33420:SF26">
    <property type="entry name" value="FIMBRIAL SUBUNIT"/>
    <property type="match status" value="1"/>
</dbReference>
<dbReference type="InterPro" id="IPR008966">
    <property type="entry name" value="Adhesion_dom_sf"/>
</dbReference>
<dbReference type="GO" id="GO:0043709">
    <property type="term" value="P:cell adhesion involved in single-species biofilm formation"/>
    <property type="evidence" value="ECO:0007669"/>
    <property type="project" value="TreeGrafter"/>
</dbReference>
<dbReference type="Pfam" id="PF00419">
    <property type="entry name" value="Fimbrial"/>
    <property type="match status" value="1"/>
</dbReference>
<proteinExistence type="predicted"/>
<dbReference type="OrthoDB" id="6052505at2"/>
<sequence>MYSAMKAVVIGIPTLACYSVKKRGVMKVLMSKSKLWFYATVFGVFALSSSALKAECTISKEPVTFIVNVPSTLNIPRDTPIGTEVYRSPLIALPGSPSFTCGNYDYSFSGYNSVGGTPASGPSPLGTSGLAWQMVANGFLQSPYPKSTAYTGTFNIKNAGIRIYKIGEVDFTALDSGTLGAFLIGGKPLFYLATSNAITPAVSSCTTPSINVPLGKQYSSKFKGVGSTIGEKTFSIQLNNCPAGINSISYRLDPVNTALDARNGILALDPGGATGVGIKVTDSNGAPVGLGQTFNFLKNVSAGNYNIPLKAAYYKTSDTVVGGAANASMQFTITYQ</sequence>
<evidence type="ECO:0000256" key="1">
    <source>
        <dbReference type="SAM" id="Phobius"/>
    </source>
</evidence>
<keyword evidence="4" id="KW-1185">Reference proteome</keyword>
<feature type="domain" description="Fimbrial-type adhesion" evidence="2">
    <location>
        <begin position="209"/>
        <end position="336"/>
    </location>
</feature>
<dbReference type="InterPro" id="IPR036937">
    <property type="entry name" value="Adhesion_dom_fimbrial_sf"/>
</dbReference>
<evidence type="ECO:0000313" key="3">
    <source>
        <dbReference type="EMBL" id="SDV00878.1"/>
    </source>
</evidence>
<keyword evidence="1" id="KW-0812">Transmembrane</keyword>
<dbReference type="STRING" id="46679.SAMN05216202_3074"/>
<dbReference type="Gene3D" id="2.60.40.3310">
    <property type="match status" value="1"/>
</dbReference>
<dbReference type="InterPro" id="IPR050263">
    <property type="entry name" value="Bact_Fimbrial_Adh_Pro"/>
</dbReference>
<evidence type="ECO:0000259" key="2">
    <source>
        <dbReference type="Pfam" id="PF00419"/>
    </source>
</evidence>
<protein>
    <submittedName>
        <fullName evidence="3">Pilin (Type 1 fimbria component protein)</fullName>
    </submittedName>
</protein>
<keyword evidence="1" id="KW-1133">Transmembrane helix</keyword>
<accession>A0A1H2N6M4</accession>
<dbReference type="InterPro" id="IPR000259">
    <property type="entry name" value="Adhesion_dom_fimbrial"/>
</dbReference>
<dbReference type="AlphaFoldDB" id="A0A1H2N6M4"/>